<organism evidence="3 4">
    <name type="scientific">Geodermatophilus nigrescens</name>
    <dbReference type="NCBI Taxonomy" id="1070870"/>
    <lineage>
        <taxon>Bacteria</taxon>
        <taxon>Bacillati</taxon>
        <taxon>Actinomycetota</taxon>
        <taxon>Actinomycetes</taxon>
        <taxon>Geodermatophilales</taxon>
        <taxon>Geodermatophilaceae</taxon>
        <taxon>Geodermatophilus</taxon>
    </lineage>
</organism>
<gene>
    <name evidence="3" type="ORF">SAMN05444351_4002</name>
</gene>
<reference evidence="3 4" key="1">
    <citation type="submission" date="2016-11" db="EMBL/GenBank/DDBJ databases">
        <authorList>
            <person name="Jaros S."/>
            <person name="Januszkiewicz K."/>
            <person name="Wedrychowicz H."/>
        </authorList>
    </citation>
    <scope>NUCLEOTIDE SEQUENCE [LARGE SCALE GENOMIC DNA]</scope>
    <source>
        <strain evidence="3 4">DSM 45408</strain>
    </source>
</reference>
<evidence type="ECO:0000259" key="2">
    <source>
        <dbReference type="Pfam" id="PF01936"/>
    </source>
</evidence>
<evidence type="ECO:0000313" key="4">
    <source>
        <dbReference type="Proteomes" id="UP000184471"/>
    </source>
</evidence>
<dbReference type="Proteomes" id="UP000184471">
    <property type="component" value="Unassembled WGS sequence"/>
</dbReference>
<feature type="compositionally biased region" description="Low complexity" evidence="1">
    <location>
        <begin position="43"/>
        <end position="53"/>
    </location>
</feature>
<name>A0A1M5Q5N8_9ACTN</name>
<feature type="domain" description="NYN" evidence="2">
    <location>
        <begin position="91"/>
        <end position="230"/>
    </location>
</feature>
<dbReference type="Gene3D" id="3.40.50.1010">
    <property type="entry name" value="5'-nuclease"/>
    <property type="match status" value="1"/>
</dbReference>
<proteinExistence type="predicted"/>
<evidence type="ECO:0000313" key="3">
    <source>
        <dbReference type="EMBL" id="SHH09282.1"/>
    </source>
</evidence>
<dbReference type="STRING" id="1070870.SAMN05444351_4002"/>
<dbReference type="GO" id="GO:0004540">
    <property type="term" value="F:RNA nuclease activity"/>
    <property type="evidence" value="ECO:0007669"/>
    <property type="project" value="InterPro"/>
</dbReference>
<dbReference type="Pfam" id="PF01936">
    <property type="entry name" value="NYN"/>
    <property type="match status" value="1"/>
</dbReference>
<dbReference type="EMBL" id="FQVX01000004">
    <property type="protein sequence ID" value="SHH09282.1"/>
    <property type="molecule type" value="Genomic_DNA"/>
</dbReference>
<feature type="compositionally biased region" description="Pro residues" evidence="1">
    <location>
        <begin position="17"/>
        <end position="42"/>
    </location>
</feature>
<feature type="compositionally biased region" description="Polar residues" evidence="1">
    <location>
        <begin position="54"/>
        <end position="73"/>
    </location>
</feature>
<sequence length="291" mass="30522">MTGPVRRRAVRRATSPAGPPAPAQPAPAQPAPAQPAPEPAPAPGASAPVTGPTGQTAPVTVTSGPDGATTGTATLPDETQGRGRPALDLLIWDAPNIDMTLSTVIGARPTAASRPRFDAIAAWFVDGAGDPAAADAPEVEACVFANIPPVVGSLQRWVEALRGFGYAVFARPKQQPDDDIDQAMLDHIEVRTHSHRLRRLVVFSGDGRNFAEPLEELARAGTQVVVVAFSEVAGYAIGSDLLEFIDIEDVPGAFTAPLDRVRLDALPADGAWLRPTRSLRDFVSGWTARNG</sequence>
<accession>A0A1M5Q5N8</accession>
<feature type="compositionally biased region" description="Basic residues" evidence="1">
    <location>
        <begin position="1"/>
        <end position="11"/>
    </location>
</feature>
<dbReference type="OrthoDB" id="4772393at2"/>
<dbReference type="AlphaFoldDB" id="A0A1M5Q5N8"/>
<dbReference type="InterPro" id="IPR021139">
    <property type="entry name" value="NYN"/>
</dbReference>
<keyword evidence="4" id="KW-1185">Reference proteome</keyword>
<protein>
    <recommendedName>
        <fullName evidence="2">NYN domain-containing protein</fullName>
    </recommendedName>
</protein>
<feature type="region of interest" description="Disordered" evidence="1">
    <location>
        <begin position="1"/>
        <end position="82"/>
    </location>
</feature>
<evidence type="ECO:0000256" key="1">
    <source>
        <dbReference type="SAM" id="MobiDB-lite"/>
    </source>
</evidence>